<comment type="caution">
    <text evidence="5">The sequence shown here is derived from an EMBL/GenBank/DDBJ whole genome shotgun (WGS) entry which is preliminary data.</text>
</comment>
<dbReference type="AlphaFoldDB" id="A0A1F6LR20"/>
<evidence type="ECO:0000313" key="6">
    <source>
        <dbReference type="Proteomes" id="UP000176329"/>
    </source>
</evidence>
<dbReference type="NCBIfam" id="TIGR01032">
    <property type="entry name" value="rplT_bact"/>
    <property type="match status" value="1"/>
</dbReference>
<dbReference type="InterPro" id="IPR005813">
    <property type="entry name" value="Ribosomal_bL20"/>
</dbReference>
<dbReference type="Pfam" id="PF00453">
    <property type="entry name" value="Ribosomal_L20"/>
    <property type="match status" value="1"/>
</dbReference>
<evidence type="ECO:0000256" key="3">
    <source>
        <dbReference type="ARBA" id="ARBA00023274"/>
    </source>
</evidence>
<name>A0A1F6LR20_9BACT</name>
<evidence type="ECO:0000313" key="5">
    <source>
        <dbReference type="EMBL" id="OGH61842.1"/>
    </source>
</evidence>
<dbReference type="Proteomes" id="UP000176329">
    <property type="component" value="Unassembled WGS sequence"/>
</dbReference>
<dbReference type="InterPro" id="IPR035566">
    <property type="entry name" value="Ribosomal_protein_bL20_C"/>
</dbReference>
<dbReference type="GO" id="GO:0003735">
    <property type="term" value="F:structural constituent of ribosome"/>
    <property type="evidence" value="ECO:0007669"/>
    <property type="project" value="InterPro"/>
</dbReference>
<evidence type="ECO:0000256" key="1">
    <source>
        <dbReference type="ARBA" id="ARBA00007698"/>
    </source>
</evidence>
<dbReference type="Gene3D" id="6.10.160.10">
    <property type="match status" value="1"/>
</dbReference>
<dbReference type="GO" id="GO:1990904">
    <property type="term" value="C:ribonucleoprotein complex"/>
    <property type="evidence" value="ECO:0007669"/>
    <property type="project" value="UniProtKB-KW"/>
</dbReference>
<gene>
    <name evidence="5" type="ORF">A2848_00425</name>
</gene>
<proteinExistence type="inferred from homology"/>
<dbReference type="SUPFAM" id="SSF74731">
    <property type="entry name" value="Ribosomal protein L20"/>
    <property type="match status" value="1"/>
</dbReference>
<reference evidence="5 6" key="1">
    <citation type="journal article" date="2016" name="Nat. Commun.">
        <title>Thousands of microbial genomes shed light on interconnected biogeochemical processes in an aquifer system.</title>
        <authorList>
            <person name="Anantharaman K."/>
            <person name="Brown C.T."/>
            <person name="Hug L.A."/>
            <person name="Sharon I."/>
            <person name="Castelle C.J."/>
            <person name="Probst A.J."/>
            <person name="Thomas B.C."/>
            <person name="Singh A."/>
            <person name="Wilkins M.J."/>
            <person name="Karaoz U."/>
            <person name="Brodie E.L."/>
            <person name="Williams K.H."/>
            <person name="Hubbard S.S."/>
            <person name="Banfield J.F."/>
        </authorList>
    </citation>
    <scope>NUCLEOTIDE SEQUENCE [LARGE SCALE GENOMIC DNA]</scope>
</reference>
<keyword evidence="3 4" id="KW-0687">Ribonucleoprotein</keyword>
<dbReference type="GO" id="GO:0019843">
    <property type="term" value="F:rRNA binding"/>
    <property type="evidence" value="ECO:0007669"/>
    <property type="project" value="UniProtKB-KW"/>
</dbReference>
<accession>A0A1F6LR20</accession>
<dbReference type="CDD" id="cd07026">
    <property type="entry name" value="Ribosomal_L20"/>
    <property type="match status" value="1"/>
</dbReference>
<evidence type="ECO:0000256" key="2">
    <source>
        <dbReference type="ARBA" id="ARBA00022980"/>
    </source>
</evidence>
<dbReference type="FunFam" id="1.10.1900.20:FF:000001">
    <property type="entry name" value="50S ribosomal protein L20"/>
    <property type="match status" value="1"/>
</dbReference>
<keyword evidence="4" id="KW-0699">rRNA-binding</keyword>
<dbReference type="PRINTS" id="PR00062">
    <property type="entry name" value="RIBOSOMALL20"/>
</dbReference>
<evidence type="ECO:0000256" key="4">
    <source>
        <dbReference type="RuleBase" id="RU000560"/>
    </source>
</evidence>
<dbReference type="EMBL" id="MFPV01000034">
    <property type="protein sequence ID" value="OGH61842.1"/>
    <property type="molecule type" value="Genomic_DNA"/>
</dbReference>
<sequence length="114" mass="13000">MPRVKRGTIRARKRTKLLKHTKGYLWGRKNRVKVAKEAILHAGVNAMQDRRKKKAVARGGWHIVINAAVREYGMSYSKFMGALKKSGVTLNRKVLAELAQKYPKVFEAVVQKVK</sequence>
<protein>
    <recommendedName>
        <fullName evidence="4">50S ribosomal protein L20</fullName>
    </recommendedName>
</protein>
<keyword evidence="2 4" id="KW-0689">Ribosomal protein</keyword>
<dbReference type="GO" id="GO:0005840">
    <property type="term" value="C:ribosome"/>
    <property type="evidence" value="ECO:0007669"/>
    <property type="project" value="UniProtKB-KW"/>
</dbReference>
<keyword evidence="4" id="KW-0694">RNA-binding</keyword>
<comment type="similarity">
    <text evidence="1 4">Belongs to the bacterial ribosomal protein bL20 family.</text>
</comment>
<organism evidence="5 6">
    <name type="scientific">Candidatus Magasanikbacteria bacterium RIFCSPHIGHO2_01_FULL_50_8</name>
    <dbReference type="NCBI Taxonomy" id="1798674"/>
    <lineage>
        <taxon>Bacteria</taxon>
        <taxon>Candidatus Magasanikiibacteriota</taxon>
    </lineage>
</organism>
<dbReference type="GO" id="GO:0006412">
    <property type="term" value="P:translation"/>
    <property type="evidence" value="ECO:0007669"/>
    <property type="project" value="InterPro"/>
</dbReference>
<comment type="function">
    <text evidence="4">Binds directly to 23S ribosomal RNA and is necessary for the in vitro assembly process of the 50S ribosomal subunit. It is not involved in the protein synthesizing functions of that subunit.</text>
</comment>
<dbReference type="PANTHER" id="PTHR10986">
    <property type="entry name" value="39S RIBOSOMAL PROTEIN L20"/>
    <property type="match status" value="1"/>
</dbReference>
<dbReference type="Gene3D" id="1.10.1900.20">
    <property type="entry name" value="Ribosomal protein L20"/>
    <property type="match status" value="1"/>
</dbReference>